<comment type="caution">
    <text evidence="4">The sequence shown here is derived from an EMBL/GenBank/DDBJ whole genome shotgun (WGS) entry which is preliminary data.</text>
</comment>
<keyword evidence="5" id="KW-1185">Reference proteome</keyword>
<dbReference type="Proteomes" id="UP001138500">
    <property type="component" value="Unassembled WGS sequence"/>
</dbReference>
<feature type="region of interest" description="Disordered" evidence="3">
    <location>
        <begin position="56"/>
        <end position="86"/>
    </location>
</feature>
<sequence>MLSRTIKRALLERPLPPTFLLPWAAGLSTVSHTTEAGNVPPPLVDSATHISTERASLPQQTPLSQQQTPHQAPPLPSPQQTATPSISDSVRELLPVLQAQGPHYITIHIHGRPYLVTQGDTVRLSFLMKDAEVGDTLRLTRASIIGSREYTLKAAAPPPKLRSTTNTTVAVIDPTTGTLKSESRVMPEAGTEAAAAVGQGKAVAPHFIPHIAKGKVSYLDERLFVCRAVVMGVESEPMRFKEKTKRRQRKVKTVRSKHRYTVLRIKEVKVRSLEELENGEEEREDL</sequence>
<dbReference type="InterPro" id="IPR028909">
    <property type="entry name" value="bL21-like"/>
</dbReference>
<reference evidence="4 5" key="1">
    <citation type="journal article" date="2018" name="IMA Fungus">
        <title>IMA Genome-F 10: Nine draft genome sequences of Claviceps purpurea s.lat., including C. arundinis, C. humidiphila, and C. cf. spartinae, pseudomolecules for the pitch canker pathogen Fusarium circinatum, draft genome of Davidsoniella eucalypti, Grosmannia galeiformis, Quambalaria eucalypti, and Teratosphaeria destructans.</title>
        <authorList>
            <person name="Wingfield B.D."/>
            <person name="Liu M."/>
            <person name="Nguyen H.D."/>
            <person name="Lane F.A."/>
            <person name="Morgan S.W."/>
            <person name="De Vos L."/>
            <person name="Wilken P.M."/>
            <person name="Duong T.A."/>
            <person name="Aylward J."/>
            <person name="Coetzee M.P."/>
            <person name="Dadej K."/>
            <person name="De Beer Z.W."/>
            <person name="Findlay W."/>
            <person name="Havenga M."/>
            <person name="Kolarik M."/>
            <person name="Menzies J.G."/>
            <person name="Naidoo K."/>
            <person name="Pochopski O."/>
            <person name="Shoukouhi P."/>
            <person name="Santana Q.C."/>
            <person name="Seifert K.A."/>
            <person name="Soal N."/>
            <person name="Steenkamp E.T."/>
            <person name="Tatham C.T."/>
            <person name="van der Nest M.A."/>
            <person name="Wingfield M.J."/>
        </authorList>
    </citation>
    <scope>NUCLEOTIDE SEQUENCE [LARGE SCALE GENOMIC DNA]</scope>
    <source>
        <strain evidence="4">CMW44962</strain>
    </source>
</reference>
<gene>
    <name evidence="4" type="ORF">Tdes44962_MAKER01216</name>
</gene>
<dbReference type="InterPro" id="IPR036164">
    <property type="entry name" value="bL21-like_sf"/>
</dbReference>
<accession>A0A9W7T390</accession>
<name>A0A9W7T390_9PEZI</name>
<dbReference type="AlphaFoldDB" id="A0A9W7T390"/>
<dbReference type="OrthoDB" id="5994at2759"/>
<protein>
    <recommendedName>
        <fullName evidence="2">Large ribosomal subunit protein bL21m</fullName>
    </recommendedName>
</protein>
<dbReference type="GO" id="GO:0003735">
    <property type="term" value="F:structural constituent of ribosome"/>
    <property type="evidence" value="ECO:0007669"/>
    <property type="project" value="TreeGrafter"/>
</dbReference>
<evidence type="ECO:0000256" key="2">
    <source>
        <dbReference type="ARBA" id="ARBA00044129"/>
    </source>
</evidence>
<dbReference type="SUPFAM" id="SSF141091">
    <property type="entry name" value="L21p-like"/>
    <property type="match status" value="2"/>
</dbReference>
<evidence type="ECO:0000256" key="1">
    <source>
        <dbReference type="ARBA" id="ARBA00008563"/>
    </source>
</evidence>
<organism evidence="4 5">
    <name type="scientific">Teratosphaeria destructans</name>
    <dbReference type="NCBI Taxonomy" id="418781"/>
    <lineage>
        <taxon>Eukaryota</taxon>
        <taxon>Fungi</taxon>
        <taxon>Dikarya</taxon>
        <taxon>Ascomycota</taxon>
        <taxon>Pezizomycotina</taxon>
        <taxon>Dothideomycetes</taxon>
        <taxon>Dothideomycetidae</taxon>
        <taxon>Mycosphaerellales</taxon>
        <taxon>Teratosphaeriaceae</taxon>
        <taxon>Teratosphaeria</taxon>
    </lineage>
</organism>
<reference evidence="4 5" key="2">
    <citation type="journal article" date="2021" name="Curr. Genet.">
        <title>Genetic response to nitrogen starvation in the aggressive Eucalyptus foliar pathogen Teratosphaeria destructans.</title>
        <authorList>
            <person name="Havenga M."/>
            <person name="Wingfield B.D."/>
            <person name="Wingfield M.J."/>
            <person name="Dreyer L.L."/>
            <person name="Roets F."/>
            <person name="Aylward J."/>
        </authorList>
    </citation>
    <scope>NUCLEOTIDE SEQUENCE [LARGE SCALE GENOMIC DNA]</scope>
    <source>
        <strain evidence="4">CMW44962</strain>
    </source>
</reference>
<dbReference type="GO" id="GO:0005762">
    <property type="term" value="C:mitochondrial large ribosomal subunit"/>
    <property type="evidence" value="ECO:0007669"/>
    <property type="project" value="TreeGrafter"/>
</dbReference>
<evidence type="ECO:0000256" key="3">
    <source>
        <dbReference type="SAM" id="MobiDB-lite"/>
    </source>
</evidence>
<feature type="compositionally biased region" description="Low complexity" evidence="3">
    <location>
        <begin position="56"/>
        <end position="69"/>
    </location>
</feature>
<proteinExistence type="inferred from homology"/>
<comment type="similarity">
    <text evidence="1">Belongs to the bacterial ribosomal protein bL21 family.</text>
</comment>
<dbReference type="PANTHER" id="PTHR21349:SF0">
    <property type="entry name" value="LARGE RIBOSOMAL SUBUNIT PROTEIN BL21M"/>
    <property type="match status" value="1"/>
</dbReference>
<evidence type="ECO:0000313" key="4">
    <source>
        <dbReference type="EMBL" id="KAH9845784.1"/>
    </source>
</evidence>
<dbReference type="PANTHER" id="PTHR21349">
    <property type="entry name" value="50S RIBOSOMAL PROTEIN L21"/>
    <property type="match status" value="1"/>
</dbReference>
<dbReference type="EMBL" id="RIBY02000002">
    <property type="protein sequence ID" value="KAH9845784.1"/>
    <property type="molecule type" value="Genomic_DNA"/>
</dbReference>
<evidence type="ECO:0000313" key="5">
    <source>
        <dbReference type="Proteomes" id="UP001138500"/>
    </source>
</evidence>